<dbReference type="KEGG" id="tatv:25779361"/>
<comment type="caution">
    <text evidence="2">The sequence shown here is derived from an EMBL/GenBank/DDBJ whole genome shotgun (WGS) entry which is preliminary data.</text>
</comment>
<dbReference type="OMA" id="NECAWIA"/>
<dbReference type="GeneID" id="25779361"/>
<protein>
    <submittedName>
        <fullName evidence="2">Uncharacterized protein</fullName>
    </submittedName>
</protein>
<evidence type="ECO:0000256" key="1">
    <source>
        <dbReference type="SAM" id="MobiDB-lite"/>
    </source>
</evidence>
<dbReference type="eggNOG" id="ENOG502T4U6">
    <property type="taxonomic scope" value="Eukaryota"/>
</dbReference>
<feature type="region of interest" description="Disordered" evidence="1">
    <location>
        <begin position="120"/>
        <end position="153"/>
    </location>
</feature>
<dbReference type="AlphaFoldDB" id="G9P8R2"/>
<dbReference type="HOGENOM" id="CLU_855458_0_0_1"/>
<keyword evidence="3" id="KW-1185">Reference proteome</keyword>
<sequence length="325" mass="36417">MCGAGEIYCRQSDCIQPVGWYIIEPCDAFSIANSATTQAFDGVVGSLNWNAATCGCSIPRVLRRQRCSYRTCNECAWIAMKSTFTAVQRWAEGAKEHPASWAQRNDDYLLFRRTKTRLKGDYEHTQRDNGKQRAAGLQRDSDDTNNHQHGTANALPNMAESADLLQWPSQNMFFDGHLNINSSDPYRVSEAVSEATYGDEWNGGVEDKLVTTQELPLPAVPNSNQEAPNIASDFGLYLDYPPDALPQTVYEPAQPISIFQEYWDQGEDSNQLSQLHNEVLPQSSNVQHTEVDFNDPFWTAVFASSGDSALNSHTNTYEAKDSWKH</sequence>
<proteinExistence type="predicted"/>
<accession>G9P8R2</accession>
<evidence type="ECO:0000313" key="2">
    <source>
        <dbReference type="EMBL" id="EHK40996.1"/>
    </source>
</evidence>
<dbReference type="Proteomes" id="UP000005426">
    <property type="component" value="Unassembled WGS sequence"/>
</dbReference>
<gene>
    <name evidence="2" type="ORF">TRIATDRAFT_277387</name>
</gene>
<evidence type="ECO:0000313" key="3">
    <source>
        <dbReference type="Proteomes" id="UP000005426"/>
    </source>
</evidence>
<dbReference type="OrthoDB" id="4894030at2759"/>
<reference evidence="2 3" key="1">
    <citation type="journal article" date="2011" name="Genome Biol.">
        <title>Comparative genome sequence analysis underscores mycoparasitism as the ancestral life style of Trichoderma.</title>
        <authorList>
            <person name="Kubicek C.P."/>
            <person name="Herrera-Estrella A."/>
            <person name="Seidl-Seiboth V."/>
            <person name="Martinez D.A."/>
            <person name="Druzhinina I.S."/>
            <person name="Thon M."/>
            <person name="Zeilinger S."/>
            <person name="Casas-Flores S."/>
            <person name="Horwitz B.A."/>
            <person name="Mukherjee P.K."/>
            <person name="Mukherjee M."/>
            <person name="Kredics L."/>
            <person name="Alcaraz L.D."/>
            <person name="Aerts A."/>
            <person name="Antal Z."/>
            <person name="Atanasova L."/>
            <person name="Cervantes-Badillo M.G."/>
            <person name="Challacombe J."/>
            <person name="Chertkov O."/>
            <person name="McCluskey K."/>
            <person name="Coulpier F."/>
            <person name="Deshpande N."/>
            <person name="von Doehren H."/>
            <person name="Ebbole D.J."/>
            <person name="Esquivel-Naranjo E.U."/>
            <person name="Fekete E."/>
            <person name="Flipphi M."/>
            <person name="Glaser F."/>
            <person name="Gomez-Rodriguez E.Y."/>
            <person name="Gruber S."/>
            <person name="Han C."/>
            <person name="Henrissat B."/>
            <person name="Hermosa R."/>
            <person name="Hernandez-Onate M."/>
            <person name="Karaffa L."/>
            <person name="Kosti I."/>
            <person name="Le Crom S."/>
            <person name="Lindquist E."/>
            <person name="Lucas S."/>
            <person name="Luebeck M."/>
            <person name="Luebeck P.S."/>
            <person name="Margeot A."/>
            <person name="Metz B."/>
            <person name="Misra M."/>
            <person name="Nevalainen H."/>
            <person name="Omann M."/>
            <person name="Packer N."/>
            <person name="Perrone G."/>
            <person name="Uresti-Rivera E.E."/>
            <person name="Salamov A."/>
            <person name="Schmoll M."/>
            <person name="Seiboth B."/>
            <person name="Shapiro H."/>
            <person name="Sukno S."/>
            <person name="Tamayo-Ramos J.A."/>
            <person name="Tisch D."/>
            <person name="Wiest A."/>
            <person name="Wilkinson H.H."/>
            <person name="Zhang M."/>
            <person name="Coutinho P.M."/>
            <person name="Kenerley C.M."/>
            <person name="Monte E."/>
            <person name="Baker S.E."/>
            <person name="Grigoriev I.V."/>
        </authorList>
    </citation>
    <scope>NUCLEOTIDE SEQUENCE [LARGE SCALE GENOMIC DNA]</scope>
    <source>
        <strain evidence="3">ATCC 20476 / IMI 206040</strain>
    </source>
</reference>
<organism evidence="2 3">
    <name type="scientific">Hypocrea atroviridis (strain ATCC 20476 / IMI 206040)</name>
    <name type="common">Trichoderma atroviride</name>
    <dbReference type="NCBI Taxonomy" id="452589"/>
    <lineage>
        <taxon>Eukaryota</taxon>
        <taxon>Fungi</taxon>
        <taxon>Dikarya</taxon>
        <taxon>Ascomycota</taxon>
        <taxon>Pezizomycotina</taxon>
        <taxon>Sordariomycetes</taxon>
        <taxon>Hypocreomycetidae</taxon>
        <taxon>Hypocreales</taxon>
        <taxon>Hypocreaceae</taxon>
        <taxon>Trichoderma</taxon>
    </lineage>
</organism>
<name>G9P8R2_HYPAI</name>
<feature type="compositionally biased region" description="Basic and acidic residues" evidence="1">
    <location>
        <begin position="120"/>
        <end position="131"/>
    </location>
</feature>
<dbReference type="EMBL" id="ABDG02000027">
    <property type="protein sequence ID" value="EHK40996.1"/>
    <property type="molecule type" value="Genomic_DNA"/>
</dbReference>